<proteinExistence type="predicted"/>
<organism evidence="1 2">
    <name type="scientific">Melastoma candidum</name>
    <dbReference type="NCBI Taxonomy" id="119954"/>
    <lineage>
        <taxon>Eukaryota</taxon>
        <taxon>Viridiplantae</taxon>
        <taxon>Streptophyta</taxon>
        <taxon>Embryophyta</taxon>
        <taxon>Tracheophyta</taxon>
        <taxon>Spermatophyta</taxon>
        <taxon>Magnoliopsida</taxon>
        <taxon>eudicotyledons</taxon>
        <taxon>Gunneridae</taxon>
        <taxon>Pentapetalae</taxon>
        <taxon>rosids</taxon>
        <taxon>malvids</taxon>
        <taxon>Myrtales</taxon>
        <taxon>Melastomataceae</taxon>
        <taxon>Melastomatoideae</taxon>
        <taxon>Melastomateae</taxon>
        <taxon>Melastoma</taxon>
    </lineage>
</organism>
<keyword evidence="2" id="KW-1185">Reference proteome</keyword>
<accession>A0ACB9QJ26</accession>
<sequence>MGWPKLRILLHLKDRLSLFTSSPARAAVLRATLLSSSPPSEQTLHHLLLLSLHSPVSASSCVSSLLSRLYSSPDAHVSLKCLLALHYLLSRGTFILHGQILSSLAARNCLNLSSFRDCSDPSAWQLSSLVRWYASFLELVLLASKRLSFFYASASRLESWDGQVSEKWISGLGNSELLSETEGLADVLECACKMPSMSGHDLVCEITSKVIEDYGATRCEILKRVHEISDRIDGVLMGDGAIDVDVDGFGRVLERIRDCEANAYVVFGNKRNNDGLWEAVAHTNRKVAEVVERRARKSIVIYAESVRLDASGWCYGQQNQLIGGGGGGGHNSDGLVGRDLIQIPVMAA</sequence>
<name>A0ACB9QJ26_9MYRT</name>
<dbReference type="Proteomes" id="UP001057402">
    <property type="component" value="Chromosome 6"/>
</dbReference>
<protein>
    <submittedName>
        <fullName evidence="1">Uncharacterized protein</fullName>
    </submittedName>
</protein>
<evidence type="ECO:0000313" key="1">
    <source>
        <dbReference type="EMBL" id="KAI4366554.1"/>
    </source>
</evidence>
<gene>
    <name evidence="1" type="ORF">MLD38_022417</name>
</gene>
<dbReference type="EMBL" id="CM042885">
    <property type="protein sequence ID" value="KAI4366554.1"/>
    <property type="molecule type" value="Genomic_DNA"/>
</dbReference>
<comment type="caution">
    <text evidence="1">The sequence shown here is derived from an EMBL/GenBank/DDBJ whole genome shotgun (WGS) entry which is preliminary data.</text>
</comment>
<reference evidence="2" key="1">
    <citation type="journal article" date="2023" name="Front. Plant Sci.">
        <title>Chromosomal-level genome assembly of Melastoma candidum provides insights into trichome evolution.</title>
        <authorList>
            <person name="Zhong Y."/>
            <person name="Wu W."/>
            <person name="Sun C."/>
            <person name="Zou P."/>
            <person name="Liu Y."/>
            <person name="Dai S."/>
            <person name="Zhou R."/>
        </authorList>
    </citation>
    <scope>NUCLEOTIDE SEQUENCE [LARGE SCALE GENOMIC DNA]</scope>
</reference>
<evidence type="ECO:0000313" key="2">
    <source>
        <dbReference type="Proteomes" id="UP001057402"/>
    </source>
</evidence>